<accession>A0A2S2PMA4</accession>
<name>A0A2S2PMA4_SCHGA</name>
<reference evidence="1" key="1">
    <citation type="submission" date="2018-04" db="EMBL/GenBank/DDBJ databases">
        <title>Transcriptome of Schizaphis graminum biotype I.</title>
        <authorList>
            <person name="Scully E.D."/>
            <person name="Geib S.M."/>
            <person name="Palmer N.A."/>
            <person name="Koch K."/>
            <person name="Bradshaw J."/>
            <person name="Heng-Moss T."/>
            <person name="Sarath G."/>
        </authorList>
    </citation>
    <scope>NUCLEOTIDE SEQUENCE</scope>
</reference>
<sequence>MMLNNSSVQENYLIIDLPKAPTTPIGKSLSAKNSTPASLDLISLILLKDISTNSKISSSDIRPLNTSTVDVCAQFTPYSSSDSIIKDKINTEIISLHKSNEHVFIECCDRADS</sequence>
<dbReference type="EMBL" id="GGMR01017905">
    <property type="protein sequence ID" value="MBY30524.1"/>
    <property type="molecule type" value="Transcribed_RNA"/>
</dbReference>
<proteinExistence type="predicted"/>
<protein>
    <submittedName>
        <fullName evidence="1">Uncharacterized protein</fullName>
    </submittedName>
</protein>
<evidence type="ECO:0000313" key="1">
    <source>
        <dbReference type="EMBL" id="MBY30524.1"/>
    </source>
</evidence>
<dbReference type="AlphaFoldDB" id="A0A2S2PMA4"/>
<gene>
    <name evidence="1" type="ORF">g.89722</name>
</gene>
<organism evidence="1">
    <name type="scientific">Schizaphis graminum</name>
    <name type="common">Green bug aphid</name>
    <dbReference type="NCBI Taxonomy" id="13262"/>
    <lineage>
        <taxon>Eukaryota</taxon>
        <taxon>Metazoa</taxon>
        <taxon>Ecdysozoa</taxon>
        <taxon>Arthropoda</taxon>
        <taxon>Hexapoda</taxon>
        <taxon>Insecta</taxon>
        <taxon>Pterygota</taxon>
        <taxon>Neoptera</taxon>
        <taxon>Paraneoptera</taxon>
        <taxon>Hemiptera</taxon>
        <taxon>Sternorrhyncha</taxon>
        <taxon>Aphidomorpha</taxon>
        <taxon>Aphidoidea</taxon>
        <taxon>Aphididae</taxon>
        <taxon>Aphidini</taxon>
        <taxon>Schizaphis</taxon>
    </lineage>
</organism>